<name>A0AC34GW54_9BILA</name>
<sequence length="527" mass="61026">MFENTENGSSSAKSQRVGFQKAELKPLIRIEIIKQIPKCKLVADFVRENMDELVEVLVKCYEDAPENSLANYVWNFVKKESKIFEVKFLLVSIAEVLEETRQYIINTKNSDGNAGRLVEKQMQNRQKPTQQREVQNSPQKKLPYHGQSPVNRVPVPPKPMSNGVSHSLPRNFEKTSSSRQDNTLKKQVVRKSMFDDVSDDDDEDPAPASKRPRAIHFDEGTAVDNEHHPKEIDIHRGNTVAAALQPHETIDYEFKLNMEGPTPSQILTAFPNQRGLCRKPQPLVHEKWNATKLYDDDIKLTFLSFKNSIDDLEDSSQHLFIFDSMLSGIPFEKTYKKVSCIDCGYPNDPFNILRFLENEINEKRNDYLIKNVFICIGLDFLALDERRAQKLTIDFLQRFLNLIIRAFDPKKGPKRFNRTSSSFLNEKVFIDVIPPKLTFITIPQARGPSSSINMNIEIAKMNERIRLFVEKWKEAAEKKRLFMEIYDWEKTAAKFDQCNVDHLGKRNGIFMNYLSTEHAILMYRPDE</sequence>
<dbReference type="Proteomes" id="UP000887579">
    <property type="component" value="Unplaced"/>
</dbReference>
<reference evidence="2" key="1">
    <citation type="submission" date="2022-11" db="UniProtKB">
        <authorList>
            <consortium name="WormBaseParasite"/>
        </authorList>
    </citation>
    <scope>IDENTIFICATION</scope>
</reference>
<accession>A0AC34GW54</accession>
<organism evidence="1 2">
    <name type="scientific">Panagrolaimus sp. ES5</name>
    <dbReference type="NCBI Taxonomy" id="591445"/>
    <lineage>
        <taxon>Eukaryota</taxon>
        <taxon>Metazoa</taxon>
        <taxon>Ecdysozoa</taxon>
        <taxon>Nematoda</taxon>
        <taxon>Chromadorea</taxon>
        <taxon>Rhabditida</taxon>
        <taxon>Tylenchina</taxon>
        <taxon>Panagrolaimomorpha</taxon>
        <taxon>Panagrolaimoidea</taxon>
        <taxon>Panagrolaimidae</taxon>
        <taxon>Panagrolaimus</taxon>
    </lineage>
</organism>
<evidence type="ECO:0000313" key="2">
    <source>
        <dbReference type="WBParaSite" id="ES5_v2.g9064.t1"/>
    </source>
</evidence>
<evidence type="ECO:0000313" key="1">
    <source>
        <dbReference type="Proteomes" id="UP000887579"/>
    </source>
</evidence>
<protein>
    <submittedName>
        <fullName evidence="2">Uncharacterized protein</fullName>
    </submittedName>
</protein>
<dbReference type="WBParaSite" id="ES5_v2.g9064.t1">
    <property type="protein sequence ID" value="ES5_v2.g9064.t1"/>
    <property type="gene ID" value="ES5_v2.g9064"/>
</dbReference>
<proteinExistence type="predicted"/>